<dbReference type="RefSeq" id="XP_038777089.1">
    <property type="nucleotide sequence ID" value="XM_038921161.1"/>
</dbReference>
<sequence>MDPWNALGSKILSGDANYAILMGAKKALSMMGDNKDSIVRLCVACANNDVFDAKELIGDGDTSIVNKVDSQGFTPLIYATCFNQKDCVNLLLSLGADANLPDRRVCWTPVMWATYLDFDGVAETLIGAGSDPLLKPGDTKKNAVELVKPGTTLYEFYKTHKYLDKPSELSEKSGFYRKDLFSGSEDDKEATFKAQMKLQTSGMASLALKDDRHETRSSSPNSARFVDDSSSFLDVSMSWDEFDFNVVLPKQCLKVTDDSVTITIDYVFSLAQKYPSKPIYASTVVFMCLRYADNVMNNVEAVDTLMDFFLTRIRTATGTKSGVVFPSSSTSASKPGLDSNNPPADIVSIGYWLGCLNNLYYFMSRDVCGFIRKYPRLVQTLVSTFQPLIAQLAFTLDSRLESILEPCLLDYSSVPDLDIVYKRNSWRLFGGKHKPVKKTTYQEILDMLYPPSLEEQMKPSPLKVIQTLGALLYVLELFHINDEIKQQCFSSVLYWLGSSVFNRVIANKKYCSRAKAMQIRLNLSYIQDWLRTNNIITTKTSDVNFHNSKYPDDLFEGEQGVRINGVARFKGNSFDPSDATFYFNSLYKIGQVLLEPAIELLQWLQVMTAIKDLPSLKETLSDFGRLNSTQLVNCMKNYNYEVDEQKVSKELKKWLKTYPFEAKNRRGLYYVSEKEKVFLNVGQAFPVALPGYLQLLHQYGVDLESVNEQKVKKYQPNLPVDVQDDLDNLVDKYGGLEGLDEGVDTSNGGSTRAPVGTMGDPVGAIGDSVGAMSDSVTAQKQFEDQSRASNLFKSLAVPGTIAHKTWTTNEEQNPWS</sequence>
<dbReference type="Pfam" id="PF01843">
    <property type="entry name" value="DIL"/>
    <property type="match status" value="1"/>
</dbReference>
<keyword evidence="1" id="KW-0040">ANK repeat</keyword>
<protein>
    <recommendedName>
        <fullName evidence="3">Dilute domain-containing protein</fullName>
    </recommendedName>
</protein>
<dbReference type="PROSITE" id="PS51126">
    <property type="entry name" value="DILUTE"/>
    <property type="match status" value="1"/>
</dbReference>
<dbReference type="PROSITE" id="PS50088">
    <property type="entry name" value="ANK_REPEAT"/>
    <property type="match status" value="1"/>
</dbReference>
<dbReference type="InterPro" id="IPR002110">
    <property type="entry name" value="Ankyrin_rpt"/>
</dbReference>
<dbReference type="Pfam" id="PF12796">
    <property type="entry name" value="Ank_2"/>
    <property type="match status" value="1"/>
</dbReference>
<dbReference type="SMART" id="SM01132">
    <property type="entry name" value="DIL"/>
    <property type="match status" value="1"/>
</dbReference>
<dbReference type="GO" id="GO:0051020">
    <property type="term" value="F:GTPase binding"/>
    <property type="evidence" value="ECO:0007669"/>
    <property type="project" value="TreeGrafter"/>
</dbReference>
<evidence type="ECO:0000259" key="3">
    <source>
        <dbReference type="PROSITE" id="PS51126"/>
    </source>
</evidence>
<evidence type="ECO:0000313" key="4">
    <source>
        <dbReference type="EMBL" id="QPG73524.1"/>
    </source>
</evidence>
<proteinExistence type="predicted"/>
<dbReference type="SMART" id="SM00248">
    <property type="entry name" value="ANK"/>
    <property type="match status" value="2"/>
</dbReference>
<dbReference type="PROSITE" id="PS50297">
    <property type="entry name" value="ANK_REP_REGION"/>
    <property type="match status" value="1"/>
</dbReference>
<dbReference type="SUPFAM" id="SSF48403">
    <property type="entry name" value="Ankyrin repeat"/>
    <property type="match status" value="1"/>
</dbReference>
<organism evidence="4 5">
    <name type="scientific">Eeniella nana</name>
    <name type="common">Yeast</name>
    <name type="synonym">Brettanomyces nanus</name>
    <dbReference type="NCBI Taxonomy" id="13502"/>
    <lineage>
        <taxon>Eukaryota</taxon>
        <taxon>Fungi</taxon>
        <taxon>Dikarya</taxon>
        <taxon>Ascomycota</taxon>
        <taxon>Saccharomycotina</taxon>
        <taxon>Pichiomycetes</taxon>
        <taxon>Pichiales</taxon>
        <taxon>Pichiaceae</taxon>
        <taxon>Brettanomyces</taxon>
    </lineage>
</organism>
<keyword evidence="5" id="KW-1185">Reference proteome</keyword>
<accession>A0A875S2F0</accession>
<name>A0A875S2F0_EENNA</name>
<dbReference type="InterPro" id="IPR052072">
    <property type="entry name" value="Vascular_dev_regulator"/>
</dbReference>
<dbReference type="Proteomes" id="UP000662931">
    <property type="component" value="Chromosome 1"/>
</dbReference>
<gene>
    <name evidence="4" type="ORF">FOA43_000835</name>
</gene>
<reference evidence="4" key="1">
    <citation type="submission" date="2020-10" db="EMBL/GenBank/DDBJ databases">
        <authorList>
            <person name="Roach M.J.R."/>
        </authorList>
    </citation>
    <scope>NUCLEOTIDE SEQUENCE</scope>
    <source>
        <strain evidence="4">CBS 1945</strain>
    </source>
</reference>
<evidence type="ECO:0000256" key="1">
    <source>
        <dbReference type="PROSITE-ProRule" id="PRU00023"/>
    </source>
</evidence>
<feature type="region of interest" description="Disordered" evidence="2">
    <location>
        <begin position="737"/>
        <end position="758"/>
    </location>
</feature>
<dbReference type="Gene3D" id="1.25.40.20">
    <property type="entry name" value="Ankyrin repeat-containing domain"/>
    <property type="match status" value="1"/>
</dbReference>
<feature type="domain" description="Dilute" evidence="3">
    <location>
        <begin position="344"/>
        <end position="661"/>
    </location>
</feature>
<dbReference type="GeneID" id="62194236"/>
<dbReference type="InterPro" id="IPR036770">
    <property type="entry name" value="Ankyrin_rpt-contain_sf"/>
</dbReference>
<evidence type="ECO:0000313" key="5">
    <source>
        <dbReference type="Proteomes" id="UP000662931"/>
    </source>
</evidence>
<dbReference type="PANTHER" id="PTHR16027">
    <property type="entry name" value="DILUTE DOMAIN-CONTAINING PROTEIN YPR089W"/>
    <property type="match status" value="1"/>
</dbReference>
<dbReference type="PANTHER" id="PTHR16027:SF6">
    <property type="entry name" value="DILUTE DOMAIN-CONTAINING PROTEIN"/>
    <property type="match status" value="1"/>
</dbReference>
<evidence type="ECO:0000256" key="2">
    <source>
        <dbReference type="SAM" id="MobiDB-lite"/>
    </source>
</evidence>
<dbReference type="AlphaFoldDB" id="A0A875S2F0"/>
<dbReference type="EMBL" id="CP064812">
    <property type="protein sequence ID" value="QPG73524.1"/>
    <property type="molecule type" value="Genomic_DNA"/>
</dbReference>
<feature type="repeat" description="ANK" evidence="1">
    <location>
        <begin position="71"/>
        <end position="103"/>
    </location>
</feature>
<dbReference type="OrthoDB" id="426293at2759"/>
<dbReference type="InterPro" id="IPR002710">
    <property type="entry name" value="Dilute_dom"/>
</dbReference>
<dbReference type="KEGG" id="bnn:FOA43_000835"/>